<gene>
    <name evidence="1" type="ORF">HPB49_010339</name>
</gene>
<dbReference type="Proteomes" id="UP000821865">
    <property type="component" value="Chromosome 4"/>
</dbReference>
<protein>
    <submittedName>
        <fullName evidence="1">Uncharacterized protein</fullName>
    </submittedName>
</protein>
<dbReference type="EMBL" id="CM023473">
    <property type="protein sequence ID" value="KAH7953579.1"/>
    <property type="molecule type" value="Genomic_DNA"/>
</dbReference>
<proteinExistence type="predicted"/>
<accession>A0ACB8CWM6</accession>
<evidence type="ECO:0000313" key="1">
    <source>
        <dbReference type="EMBL" id="KAH7953579.1"/>
    </source>
</evidence>
<evidence type="ECO:0000313" key="2">
    <source>
        <dbReference type="Proteomes" id="UP000821865"/>
    </source>
</evidence>
<comment type="caution">
    <text evidence="1">The sequence shown here is derived from an EMBL/GenBank/DDBJ whole genome shotgun (WGS) entry which is preliminary data.</text>
</comment>
<organism evidence="1 2">
    <name type="scientific">Dermacentor silvarum</name>
    <name type="common">Tick</name>
    <dbReference type="NCBI Taxonomy" id="543639"/>
    <lineage>
        <taxon>Eukaryota</taxon>
        <taxon>Metazoa</taxon>
        <taxon>Ecdysozoa</taxon>
        <taxon>Arthropoda</taxon>
        <taxon>Chelicerata</taxon>
        <taxon>Arachnida</taxon>
        <taxon>Acari</taxon>
        <taxon>Parasitiformes</taxon>
        <taxon>Ixodida</taxon>
        <taxon>Ixodoidea</taxon>
        <taxon>Ixodidae</taxon>
        <taxon>Rhipicephalinae</taxon>
        <taxon>Dermacentor</taxon>
    </lineage>
</organism>
<name>A0ACB8CWM6_DERSI</name>
<keyword evidence="2" id="KW-1185">Reference proteome</keyword>
<reference evidence="1" key="1">
    <citation type="submission" date="2020-05" db="EMBL/GenBank/DDBJ databases">
        <title>Large-scale comparative analyses of tick genomes elucidate their genetic diversity and vector capacities.</title>
        <authorList>
            <person name="Jia N."/>
            <person name="Wang J."/>
            <person name="Shi W."/>
            <person name="Du L."/>
            <person name="Sun Y."/>
            <person name="Zhan W."/>
            <person name="Jiang J."/>
            <person name="Wang Q."/>
            <person name="Zhang B."/>
            <person name="Ji P."/>
            <person name="Sakyi L.B."/>
            <person name="Cui X."/>
            <person name="Yuan T."/>
            <person name="Jiang B."/>
            <person name="Yang W."/>
            <person name="Lam T.T.-Y."/>
            <person name="Chang Q."/>
            <person name="Ding S."/>
            <person name="Wang X."/>
            <person name="Zhu J."/>
            <person name="Ruan X."/>
            <person name="Zhao L."/>
            <person name="Wei J."/>
            <person name="Que T."/>
            <person name="Du C."/>
            <person name="Cheng J."/>
            <person name="Dai P."/>
            <person name="Han X."/>
            <person name="Huang E."/>
            <person name="Gao Y."/>
            <person name="Liu J."/>
            <person name="Shao H."/>
            <person name="Ye R."/>
            <person name="Li L."/>
            <person name="Wei W."/>
            <person name="Wang X."/>
            <person name="Wang C."/>
            <person name="Yang T."/>
            <person name="Huo Q."/>
            <person name="Li W."/>
            <person name="Guo W."/>
            <person name="Chen H."/>
            <person name="Zhou L."/>
            <person name="Ni X."/>
            <person name="Tian J."/>
            <person name="Zhou Y."/>
            <person name="Sheng Y."/>
            <person name="Liu T."/>
            <person name="Pan Y."/>
            <person name="Xia L."/>
            <person name="Li J."/>
            <person name="Zhao F."/>
            <person name="Cao W."/>
        </authorList>
    </citation>
    <scope>NUCLEOTIDE SEQUENCE</scope>
    <source>
        <strain evidence="1">Dsil-2018</strain>
    </source>
</reference>
<sequence length="108" mass="12209">MTLPRITGRQVQRSNVPSASPEEHYWRNVYFLLLADFENQLRDWFDAHRNVVGLIVLLPKFCASASLCAIDDAVKFYLGIIPSAAAIEAELTLWMSKCSQIEAKNRPA</sequence>